<name>A0A5M9J9X8_MONFR</name>
<accession>A0A5M9J9X8</accession>
<dbReference type="Proteomes" id="UP000322873">
    <property type="component" value="Unassembled WGS sequence"/>
</dbReference>
<comment type="caution">
    <text evidence="1">The sequence shown here is derived from an EMBL/GenBank/DDBJ whole genome shotgun (WGS) entry which is preliminary data.</text>
</comment>
<reference evidence="1 2" key="1">
    <citation type="submission" date="2019-06" db="EMBL/GenBank/DDBJ databases">
        <title>Genome Sequence of the Brown Rot Fungal Pathogen Monilinia fructicola.</title>
        <authorList>
            <person name="De Miccolis Angelini R.M."/>
            <person name="Landi L."/>
            <person name="Abate D."/>
            <person name="Pollastro S."/>
            <person name="Romanazzi G."/>
            <person name="Faretra F."/>
        </authorList>
    </citation>
    <scope>NUCLEOTIDE SEQUENCE [LARGE SCALE GENOMIC DNA]</scope>
    <source>
        <strain evidence="1 2">Mfrc123</strain>
    </source>
</reference>
<sequence>MGDQIFQKPCCKSFHIRYISSFIHSLLLFIQLLHDCQIFFYCRGLSYLIFFGGRHTKITFKLVSYHMKLFLMTLFDGLF</sequence>
<dbReference type="EMBL" id="VICG01000016">
    <property type="protein sequence ID" value="KAA8564125.1"/>
    <property type="molecule type" value="Genomic_DNA"/>
</dbReference>
<evidence type="ECO:0000313" key="1">
    <source>
        <dbReference type="EMBL" id="KAA8564125.1"/>
    </source>
</evidence>
<proteinExistence type="predicted"/>
<protein>
    <submittedName>
        <fullName evidence="1">Uncharacterized protein</fullName>
    </submittedName>
</protein>
<organism evidence="1 2">
    <name type="scientific">Monilinia fructicola</name>
    <name type="common">Brown rot fungus</name>
    <name type="synonym">Ciboria fructicola</name>
    <dbReference type="NCBI Taxonomy" id="38448"/>
    <lineage>
        <taxon>Eukaryota</taxon>
        <taxon>Fungi</taxon>
        <taxon>Dikarya</taxon>
        <taxon>Ascomycota</taxon>
        <taxon>Pezizomycotina</taxon>
        <taxon>Leotiomycetes</taxon>
        <taxon>Helotiales</taxon>
        <taxon>Sclerotiniaceae</taxon>
        <taxon>Monilinia</taxon>
    </lineage>
</organism>
<keyword evidence="2" id="KW-1185">Reference proteome</keyword>
<evidence type="ECO:0000313" key="2">
    <source>
        <dbReference type="Proteomes" id="UP000322873"/>
    </source>
</evidence>
<dbReference type="AlphaFoldDB" id="A0A5M9J9X8"/>
<gene>
    <name evidence="1" type="ORF">EYC84_012104</name>
</gene>